<proteinExistence type="predicted"/>
<gene>
    <name evidence="2" type="ORF">R1sor_011353</name>
</gene>
<evidence type="ECO:0000256" key="1">
    <source>
        <dbReference type="SAM" id="Coils"/>
    </source>
</evidence>
<dbReference type="Proteomes" id="UP001633002">
    <property type="component" value="Unassembled WGS sequence"/>
</dbReference>
<protein>
    <submittedName>
        <fullName evidence="2">Uncharacterized protein</fullName>
    </submittedName>
</protein>
<sequence length="539" mass="62524">MLTRNEVFPFLNLDRLEDEGIVEIDPKLFASGGGGDTLKVNISEDELRRQLQFRNSDDSDRVVPPLNIENEFLQRHGRATLKDAWRMVAKWFNYTNETFRNEGWYIDDLSYFASIGRADLDKKCKVVIRHALRWVGRFGHSYARTGLVLLAIAQVHLGMGNSRPDWHAWVHSEIKFRLNHHKDDKFSSARFREGWQAIVDMLKLEFRARQQAFVQQPQMLQIEARNAFEDTKVVWDSKRGKLIAEQERLKSAVVALQEVQQREEALRQEREELHGAALEASLREEALRKEHESLQHEYSRQKDEWEAKNQKLSEEIEVLHEDRKRITSKADNVEAKLGRIRSHMEARNPSEDMGLIPMEVLESSDSYKVEGDYHALKWAWSLSKVWKCDDASHSRRTADSDVESDHECQPTPKLPRDLALWRLRQRCLRRAMESSTTSKTCDSGQDKIALLRDELAQQINCATGSLSSCEARIEDVGKSIDIENSLRAAHEHVREGRRFVAKAIEIANEALLLGRAAYDDDWVKEMEELLERLRKNNCD</sequence>
<keyword evidence="1" id="KW-0175">Coiled coil</keyword>
<accession>A0ABD3I0M2</accession>
<name>A0ABD3I0M2_9MARC</name>
<reference evidence="2 3" key="1">
    <citation type="submission" date="2024-09" db="EMBL/GenBank/DDBJ databases">
        <title>Chromosome-scale assembly of Riccia sorocarpa.</title>
        <authorList>
            <person name="Paukszto L."/>
        </authorList>
    </citation>
    <scope>NUCLEOTIDE SEQUENCE [LARGE SCALE GENOMIC DNA]</scope>
    <source>
        <strain evidence="2">LP-2024</strain>
        <tissue evidence="2">Aerial parts of the thallus</tissue>
    </source>
</reference>
<dbReference type="EMBL" id="JBJQOH010000002">
    <property type="protein sequence ID" value="KAL3697277.1"/>
    <property type="molecule type" value="Genomic_DNA"/>
</dbReference>
<organism evidence="2 3">
    <name type="scientific">Riccia sorocarpa</name>
    <dbReference type="NCBI Taxonomy" id="122646"/>
    <lineage>
        <taxon>Eukaryota</taxon>
        <taxon>Viridiplantae</taxon>
        <taxon>Streptophyta</taxon>
        <taxon>Embryophyta</taxon>
        <taxon>Marchantiophyta</taxon>
        <taxon>Marchantiopsida</taxon>
        <taxon>Marchantiidae</taxon>
        <taxon>Marchantiales</taxon>
        <taxon>Ricciaceae</taxon>
        <taxon>Riccia</taxon>
    </lineage>
</organism>
<dbReference type="AlphaFoldDB" id="A0ABD3I0M2"/>
<evidence type="ECO:0000313" key="3">
    <source>
        <dbReference type="Proteomes" id="UP001633002"/>
    </source>
</evidence>
<comment type="caution">
    <text evidence="2">The sequence shown here is derived from an EMBL/GenBank/DDBJ whole genome shotgun (WGS) entry which is preliminary data.</text>
</comment>
<keyword evidence="3" id="KW-1185">Reference proteome</keyword>
<evidence type="ECO:0000313" key="2">
    <source>
        <dbReference type="EMBL" id="KAL3697277.1"/>
    </source>
</evidence>
<feature type="coiled-coil region" evidence="1">
    <location>
        <begin position="249"/>
        <end position="336"/>
    </location>
</feature>